<feature type="compositionally biased region" description="Basic and acidic residues" evidence="1">
    <location>
        <begin position="347"/>
        <end position="362"/>
    </location>
</feature>
<dbReference type="AlphaFoldDB" id="A0A9P5Y629"/>
<organism evidence="2 3">
    <name type="scientific">Collybia nuda</name>
    <dbReference type="NCBI Taxonomy" id="64659"/>
    <lineage>
        <taxon>Eukaryota</taxon>
        <taxon>Fungi</taxon>
        <taxon>Dikarya</taxon>
        <taxon>Basidiomycota</taxon>
        <taxon>Agaricomycotina</taxon>
        <taxon>Agaricomycetes</taxon>
        <taxon>Agaricomycetidae</taxon>
        <taxon>Agaricales</taxon>
        <taxon>Tricholomatineae</taxon>
        <taxon>Clitocybaceae</taxon>
        <taxon>Collybia</taxon>
    </lineage>
</organism>
<evidence type="ECO:0000313" key="3">
    <source>
        <dbReference type="Proteomes" id="UP000807353"/>
    </source>
</evidence>
<protein>
    <submittedName>
        <fullName evidence="2">Uncharacterized protein</fullName>
    </submittedName>
</protein>
<sequence length="362" mass="41011">MSLDQNLFTLLLTQNKDNPHVVDLIDPVGMVHYRKQRLPGIEYKTEVYDPLSESLLITATAPTATSKYKTLELCNPTIIVELKYTGTLSFRWSFKWEDHEFEWKREECFMLRKPDPPVLVAITKEPAGRLKTTSVQILDYNLNRFDINDRKGLEIVILTALLTFQDSNESYHTPREEGSNSSTPALTSRGPSNSGTPGTSGSPPRPTPPPKPAPKTGVDRVKELQKGDYNEITVEEEGEVNDYAAYCVNIIKDDAILFVTLRSAAAEQVPKVLQVVEQTKRIRHKEGLSNETDLHQYVLYDTKRVGPKRIILDDSAKAKYTPPNSLTVHLSKIDMPELQPKATTQDNSEKESKKEEKKGWWK</sequence>
<comment type="caution">
    <text evidence="2">The sequence shown here is derived from an EMBL/GenBank/DDBJ whole genome shotgun (WGS) entry which is preliminary data.</text>
</comment>
<feature type="compositionally biased region" description="Pro residues" evidence="1">
    <location>
        <begin position="203"/>
        <end position="213"/>
    </location>
</feature>
<proteinExistence type="predicted"/>
<reference evidence="2" key="1">
    <citation type="submission" date="2020-11" db="EMBL/GenBank/DDBJ databases">
        <authorList>
            <consortium name="DOE Joint Genome Institute"/>
            <person name="Ahrendt S."/>
            <person name="Riley R."/>
            <person name="Andreopoulos W."/>
            <person name="Labutti K."/>
            <person name="Pangilinan J."/>
            <person name="Ruiz-Duenas F.J."/>
            <person name="Barrasa J.M."/>
            <person name="Sanchez-Garcia M."/>
            <person name="Camarero S."/>
            <person name="Miyauchi S."/>
            <person name="Serrano A."/>
            <person name="Linde D."/>
            <person name="Babiker R."/>
            <person name="Drula E."/>
            <person name="Ayuso-Fernandez I."/>
            <person name="Pacheco R."/>
            <person name="Padilla G."/>
            <person name="Ferreira P."/>
            <person name="Barriuso J."/>
            <person name="Kellner H."/>
            <person name="Castanera R."/>
            <person name="Alfaro M."/>
            <person name="Ramirez L."/>
            <person name="Pisabarro A.G."/>
            <person name="Kuo A."/>
            <person name="Tritt A."/>
            <person name="Lipzen A."/>
            <person name="He G."/>
            <person name="Yan M."/>
            <person name="Ng V."/>
            <person name="Cullen D."/>
            <person name="Martin F."/>
            <person name="Rosso M.-N."/>
            <person name="Henrissat B."/>
            <person name="Hibbett D."/>
            <person name="Martinez A.T."/>
            <person name="Grigoriev I.V."/>
        </authorList>
    </citation>
    <scope>NUCLEOTIDE SEQUENCE</scope>
    <source>
        <strain evidence="2">CBS 247.69</strain>
    </source>
</reference>
<gene>
    <name evidence="2" type="ORF">BDZ94DRAFT_1164867</name>
</gene>
<dbReference type="Proteomes" id="UP000807353">
    <property type="component" value="Unassembled WGS sequence"/>
</dbReference>
<accession>A0A9P5Y629</accession>
<dbReference type="OrthoDB" id="3357341at2759"/>
<evidence type="ECO:0000256" key="1">
    <source>
        <dbReference type="SAM" id="MobiDB-lite"/>
    </source>
</evidence>
<name>A0A9P5Y629_9AGAR</name>
<dbReference type="EMBL" id="MU150267">
    <property type="protein sequence ID" value="KAF9462900.1"/>
    <property type="molecule type" value="Genomic_DNA"/>
</dbReference>
<feature type="region of interest" description="Disordered" evidence="1">
    <location>
        <begin position="169"/>
        <end position="224"/>
    </location>
</feature>
<feature type="region of interest" description="Disordered" evidence="1">
    <location>
        <begin position="329"/>
        <end position="362"/>
    </location>
</feature>
<feature type="compositionally biased region" description="Low complexity" evidence="1">
    <location>
        <begin position="187"/>
        <end position="202"/>
    </location>
</feature>
<evidence type="ECO:0000313" key="2">
    <source>
        <dbReference type="EMBL" id="KAF9462900.1"/>
    </source>
</evidence>
<keyword evidence="3" id="KW-1185">Reference proteome</keyword>